<keyword evidence="6 10" id="KW-1133">Transmembrane helix</keyword>
<feature type="transmembrane region" description="Helical" evidence="10">
    <location>
        <begin position="84"/>
        <end position="104"/>
    </location>
</feature>
<keyword evidence="12" id="KW-1185">Reference proteome</keyword>
<comment type="subcellular location">
    <subcellularLocation>
        <location evidence="1 9">Cell membrane</location>
        <topology evidence="1 9">Multi-pass membrane protein</topology>
    </subcellularLocation>
</comment>
<accession>A0ABS9DGH6</accession>
<evidence type="ECO:0000256" key="5">
    <source>
        <dbReference type="ARBA" id="ARBA00022692"/>
    </source>
</evidence>
<feature type="transmembrane region" description="Helical" evidence="10">
    <location>
        <begin position="56"/>
        <end position="78"/>
    </location>
</feature>
<dbReference type="PANTHER" id="PTHR30561:SF1">
    <property type="entry name" value="MULTIDRUG TRANSPORTER EMRE"/>
    <property type="match status" value="1"/>
</dbReference>
<evidence type="ECO:0000313" key="12">
    <source>
        <dbReference type="Proteomes" id="UP001108089"/>
    </source>
</evidence>
<keyword evidence="4" id="KW-1003">Cell membrane</keyword>
<evidence type="ECO:0000256" key="1">
    <source>
        <dbReference type="ARBA" id="ARBA00004651"/>
    </source>
</evidence>
<evidence type="ECO:0000256" key="8">
    <source>
        <dbReference type="ARBA" id="ARBA00023251"/>
    </source>
</evidence>
<evidence type="ECO:0000256" key="3">
    <source>
        <dbReference type="ARBA" id="ARBA00022448"/>
    </source>
</evidence>
<keyword evidence="3" id="KW-0813">Transport</keyword>
<comment type="similarity">
    <text evidence="2">Belongs to the drug/metabolite transporter (DMT) superfamily. Small multidrug resistance (SMR) (TC 2.A.7.1) family. Mmr subfamily.</text>
</comment>
<dbReference type="Gene3D" id="1.10.3730.20">
    <property type="match status" value="1"/>
</dbReference>
<evidence type="ECO:0000256" key="10">
    <source>
        <dbReference type="SAM" id="Phobius"/>
    </source>
</evidence>
<proteinExistence type="inferred from homology"/>
<evidence type="ECO:0000256" key="6">
    <source>
        <dbReference type="ARBA" id="ARBA00022989"/>
    </source>
</evidence>
<gene>
    <name evidence="11" type="ORF">L1892_07675</name>
</gene>
<keyword evidence="5 9" id="KW-0812">Transmembrane</keyword>
<dbReference type="Proteomes" id="UP001108089">
    <property type="component" value="Unassembled WGS sequence"/>
</dbReference>
<sequence>MTRWIMLVSAILCEVAGSLSLKAALDNPAWYLVVTIGYVAAFGFLTAAMRAGMGIGVAYGIWGALGVALTAVFSFLIFDEPLTAAMMVGLVLIMAGVLLVEFGSQRAQAERDKKIEAVA</sequence>
<evidence type="ECO:0000256" key="7">
    <source>
        <dbReference type="ARBA" id="ARBA00023136"/>
    </source>
</evidence>
<dbReference type="InterPro" id="IPR000390">
    <property type="entry name" value="Small_drug/metabolite_transptr"/>
</dbReference>
<feature type="transmembrane region" description="Helical" evidence="10">
    <location>
        <begin position="30"/>
        <end position="49"/>
    </location>
</feature>
<dbReference type="InterPro" id="IPR037185">
    <property type="entry name" value="EmrE-like"/>
</dbReference>
<evidence type="ECO:0000256" key="2">
    <source>
        <dbReference type="ARBA" id="ARBA00007822"/>
    </source>
</evidence>
<dbReference type="PANTHER" id="PTHR30561">
    <property type="entry name" value="SMR FAMILY PROTON-DEPENDENT DRUG EFFLUX TRANSPORTER SUGE"/>
    <property type="match status" value="1"/>
</dbReference>
<protein>
    <submittedName>
        <fullName evidence="11">Multidrug efflux SMR transporter</fullName>
    </submittedName>
</protein>
<reference evidence="11" key="1">
    <citation type="submission" date="2022-01" db="EMBL/GenBank/DDBJ databases">
        <title>Gordonia xiamenensis sp. nov., isolated from surface seawater in Xiamen.</title>
        <authorList>
            <person name="He Y.F."/>
        </authorList>
    </citation>
    <scope>NUCLEOTIDE SEQUENCE</scope>
    <source>
        <strain evidence="11">GW1C4-4</strain>
    </source>
</reference>
<dbReference type="Pfam" id="PF00893">
    <property type="entry name" value="Multi_Drug_Res"/>
    <property type="match status" value="1"/>
</dbReference>
<comment type="caution">
    <text evidence="11">The sequence shown here is derived from an EMBL/GenBank/DDBJ whole genome shotgun (WGS) entry which is preliminary data.</text>
</comment>
<dbReference type="SUPFAM" id="SSF103481">
    <property type="entry name" value="Multidrug resistance efflux transporter EmrE"/>
    <property type="match status" value="1"/>
</dbReference>
<evidence type="ECO:0000256" key="9">
    <source>
        <dbReference type="RuleBase" id="RU003942"/>
    </source>
</evidence>
<organism evidence="11 12">
    <name type="scientific">Gordonia tangerina</name>
    <dbReference type="NCBI Taxonomy" id="2911060"/>
    <lineage>
        <taxon>Bacteria</taxon>
        <taxon>Bacillati</taxon>
        <taxon>Actinomycetota</taxon>
        <taxon>Actinomycetes</taxon>
        <taxon>Mycobacteriales</taxon>
        <taxon>Gordoniaceae</taxon>
        <taxon>Gordonia</taxon>
    </lineage>
</organism>
<keyword evidence="7 10" id="KW-0472">Membrane</keyword>
<dbReference type="EMBL" id="JAKGCU010000004">
    <property type="protein sequence ID" value="MCF3938256.1"/>
    <property type="molecule type" value="Genomic_DNA"/>
</dbReference>
<evidence type="ECO:0000313" key="11">
    <source>
        <dbReference type="EMBL" id="MCF3938256.1"/>
    </source>
</evidence>
<dbReference type="InterPro" id="IPR045324">
    <property type="entry name" value="Small_multidrug_res"/>
</dbReference>
<name>A0ABS9DGH6_9ACTN</name>
<keyword evidence="8" id="KW-0046">Antibiotic resistance</keyword>
<evidence type="ECO:0000256" key="4">
    <source>
        <dbReference type="ARBA" id="ARBA00022475"/>
    </source>
</evidence>